<gene>
    <name evidence="1" type="ORF">METZ01_LOCUS330835</name>
</gene>
<dbReference type="SUPFAM" id="SSF51735">
    <property type="entry name" value="NAD(P)-binding Rossmann-fold domains"/>
    <property type="match status" value="1"/>
</dbReference>
<dbReference type="EMBL" id="UINC01110462">
    <property type="protein sequence ID" value="SVC77981.1"/>
    <property type="molecule type" value="Genomic_DNA"/>
</dbReference>
<name>A0A382Q155_9ZZZZ</name>
<reference evidence="1" key="1">
    <citation type="submission" date="2018-05" db="EMBL/GenBank/DDBJ databases">
        <authorList>
            <person name="Lanie J.A."/>
            <person name="Ng W.-L."/>
            <person name="Kazmierczak K.M."/>
            <person name="Andrzejewski T.M."/>
            <person name="Davidsen T.M."/>
            <person name="Wayne K.J."/>
            <person name="Tettelin H."/>
            <person name="Glass J.I."/>
            <person name="Rusch D."/>
            <person name="Podicherti R."/>
            <person name="Tsui H.-C.T."/>
            <person name="Winkler M.E."/>
        </authorList>
    </citation>
    <scope>NUCLEOTIDE SEQUENCE</scope>
</reference>
<evidence type="ECO:0000313" key="1">
    <source>
        <dbReference type="EMBL" id="SVC77981.1"/>
    </source>
</evidence>
<accession>A0A382Q155</accession>
<protein>
    <submittedName>
        <fullName evidence="1">Uncharacterized protein</fullName>
    </submittedName>
</protein>
<dbReference type="InterPro" id="IPR036291">
    <property type="entry name" value="NAD(P)-bd_dom_sf"/>
</dbReference>
<dbReference type="AlphaFoldDB" id="A0A382Q155"/>
<proteinExistence type="predicted"/>
<feature type="non-terminal residue" evidence="1">
    <location>
        <position position="56"/>
    </location>
</feature>
<sequence length="56" mass="6091">MKIGIIGKGFVGSAVQFGFSPNTGCDAEVRIYDKDPNKAQHSINEVVNKSDFIFLS</sequence>
<organism evidence="1">
    <name type="scientific">marine metagenome</name>
    <dbReference type="NCBI Taxonomy" id="408172"/>
    <lineage>
        <taxon>unclassified sequences</taxon>
        <taxon>metagenomes</taxon>
        <taxon>ecological metagenomes</taxon>
    </lineage>
</organism>